<evidence type="ECO:0000313" key="7">
    <source>
        <dbReference type="EMBL" id="PRX12582.1"/>
    </source>
</evidence>
<dbReference type="PANTHER" id="PTHR30606">
    <property type="entry name" value="LIPID A BIOSYNTHESIS LAUROYL ACYLTRANSFERASE"/>
    <property type="match status" value="1"/>
</dbReference>
<evidence type="ECO:0000313" key="8">
    <source>
        <dbReference type="Proteomes" id="UP000239415"/>
    </source>
</evidence>
<dbReference type="GO" id="GO:0009247">
    <property type="term" value="P:glycolipid biosynthetic process"/>
    <property type="evidence" value="ECO:0007669"/>
    <property type="project" value="UniProtKB-ARBA"/>
</dbReference>
<gene>
    <name evidence="7" type="ORF">CLV67_1275</name>
</gene>
<proteinExistence type="predicted"/>
<keyword evidence="6" id="KW-0012">Acyltransferase</keyword>
<comment type="subcellular location">
    <subcellularLocation>
        <location evidence="1">Cell inner membrane</location>
    </subcellularLocation>
</comment>
<dbReference type="CDD" id="cd07984">
    <property type="entry name" value="LPLAT_LABLAT-like"/>
    <property type="match status" value="1"/>
</dbReference>
<protein>
    <submittedName>
        <fullName evidence="7">KDO2-lipid IV(A) lauroyltransferase</fullName>
    </submittedName>
</protein>
<evidence type="ECO:0000256" key="1">
    <source>
        <dbReference type="ARBA" id="ARBA00004533"/>
    </source>
</evidence>
<evidence type="ECO:0000256" key="6">
    <source>
        <dbReference type="ARBA" id="ARBA00023315"/>
    </source>
</evidence>
<dbReference type="Proteomes" id="UP000239415">
    <property type="component" value="Unassembled WGS sequence"/>
</dbReference>
<dbReference type="AlphaFoldDB" id="A0A2T0JX70"/>
<sequence>MGRSPGRYHPGVGWDLVSRLYGLAWRVTPRLPDPVAVFVFDSIAAGMRWSGAGGVRQLRVNLGQVLGQAPDSAAVAAAAATGAHSYLRYWREFFGLTGWSRDRIRDTVLFESLDRVAAARDAGRGVVLALPHSGNWDLAGAALVLNGHPFTTVAQRLRPERLYQRFVSHRAALGIEVLPADETRRAVTALARRLRDGEVVCLVADRDTSAAGIGVRFCDAPTTFPAGPAQLALRTGAALMPATLWYDGPQLRVRIHPEIVPGDDGTVRARVAAMTQELADVFTDAVRRHPHDWHVLQPVWTSPTR</sequence>
<dbReference type="GO" id="GO:0005886">
    <property type="term" value="C:plasma membrane"/>
    <property type="evidence" value="ECO:0007669"/>
    <property type="project" value="UniProtKB-SubCell"/>
</dbReference>
<dbReference type="EMBL" id="PVMZ01000027">
    <property type="protein sequence ID" value="PRX12582.1"/>
    <property type="molecule type" value="Genomic_DNA"/>
</dbReference>
<accession>A0A2T0JX70</accession>
<dbReference type="InterPro" id="IPR004960">
    <property type="entry name" value="LipA_acyltrans"/>
</dbReference>
<dbReference type="Pfam" id="PF03279">
    <property type="entry name" value="Lip_A_acyltrans"/>
    <property type="match status" value="1"/>
</dbReference>
<evidence type="ECO:0000256" key="5">
    <source>
        <dbReference type="ARBA" id="ARBA00023136"/>
    </source>
</evidence>
<dbReference type="GO" id="GO:0016746">
    <property type="term" value="F:acyltransferase activity"/>
    <property type="evidence" value="ECO:0007669"/>
    <property type="project" value="UniProtKB-KW"/>
</dbReference>
<keyword evidence="4 7" id="KW-0808">Transferase</keyword>
<keyword evidence="2" id="KW-1003">Cell membrane</keyword>
<dbReference type="PANTHER" id="PTHR30606:SF10">
    <property type="entry name" value="PHOSPHATIDYLINOSITOL MANNOSIDE ACYLTRANSFERASE"/>
    <property type="match status" value="1"/>
</dbReference>
<dbReference type="NCBIfam" id="NF005919">
    <property type="entry name" value="PRK07920.1"/>
    <property type="match status" value="1"/>
</dbReference>
<keyword evidence="8" id="KW-1185">Reference proteome</keyword>
<keyword evidence="5" id="KW-0472">Membrane</keyword>
<comment type="caution">
    <text evidence="7">The sequence shown here is derived from an EMBL/GenBank/DDBJ whole genome shotgun (WGS) entry which is preliminary data.</text>
</comment>
<reference evidence="7 8" key="1">
    <citation type="submission" date="2018-03" db="EMBL/GenBank/DDBJ databases">
        <title>Genomic Encyclopedia of Archaeal and Bacterial Type Strains, Phase II (KMG-II): from individual species to whole genera.</title>
        <authorList>
            <person name="Goeker M."/>
        </authorList>
    </citation>
    <scope>NUCLEOTIDE SEQUENCE [LARGE SCALE GENOMIC DNA]</scope>
    <source>
        <strain evidence="7 8">DSM 43146</strain>
    </source>
</reference>
<evidence type="ECO:0000256" key="3">
    <source>
        <dbReference type="ARBA" id="ARBA00022519"/>
    </source>
</evidence>
<evidence type="ECO:0000256" key="2">
    <source>
        <dbReference type="ARBA" id="ARBA00022475"/>
    </source>
</evidence>
<keyword evidence="3" id="KW-0997">Cell inner membrane</keyword>
<organism evidence="7 8">
    <name type="scientific">Actinoplanes italicus</name>
    <dbReference type="NCBI Taxonomy" id="113567"/>
    <lineage>
        <taxon>Bacteria</taxon>
        <taxon>Bacillati</taxon>
        <taxon>Actinomycetota</taxon>
        <taxon>Actinomycetes</taxon>
        <taxon>Micromonosporales</taxon>
        <taxon>Micromonosporaceae</taxon>
        <taxon>Actinoplanes</taxon>
    </lineage>
</organism>
<evidence type="ECO:0000256" key="4">
    <source>
        <dbReference type="ARBA" id="ARBA00022679"/>
    </source>
</evidence>
<name>A0A2T0JX70_9ACTN</name>